<comment type="caution">
    <text evidence="2">The sequence shown here is derived from an EMBL/GenBank/DDBJ whole genome shotgun (WGS) entry which is preliminary data.</text>
</comment>
<keyword evidence="3" id="KW-1185">Reference proteome</keyword>
<evidence type="ECO:0000256" key="1">
    <source>
        <dbReference type="SAM" id="MobiDB-lite"/>
    </source>
</evidence>
<reference evidence="2" key="1">
    <citation type="submission" date="2021-06" db="EMBL/GenBank/DDBJ databases">
        <authorList>
            <person name="Hodson N. C."/>
            <person name="Mongue J. A."/>
            <person name="Jaron S. K."/>
        </authorList>
    </citation>
    <scope>NUCLEOTIDE SEQUENCE</scope>
</reference>
<feature type="compositionally biased region" description="Polar residues" evidence="1">
    <location>
        <begin position="25"/>
        <end position="35"/>
    </location>
</feature>
<dbReference type="AlphaFoldDB" id="A0A8J2KXZ1"/>
<dbReference type="EMBL" id="CAJVCH010536245">
    <property type="protein sequence ID" value="CAG7825429.1"/>
    <property type="molecule type" value="Genomic_DNA"/>
</dbReference>
<feature type="region of interest" description="Disordered" evidence="1">
    <location>
        <begin position="25"/>
        <end position="68"/>
    </location>
</feature>
<name>A0A8J2KXZ1_9HEXA</name>
<accession>A0A8J2KXZ1</accession>
<dbReference type="Proteomes" id="UP000708208">
    <property type="component" value="Unassembled WGS sequence"/>
</dbReference>
<sequence>MMAEDDEMLNFNSFTNEDQILSDSAASMSTLSNEDSSLDDRPASSRTLVREKTGNESNESIEIGVQPAPDYHTSACEECHRKSFLYSKKCERKRRNAINCDEKYSGGNSDVGGR</sequence>
<organism evidence="2 3">
    <name type="scientific">Allacma fusca</name>
    <dbReference type="NCBI Taxonomy" id="39272"/>
    <lineage>
        <taxon>Eukaryota</taxon>
        <taxon>Metazoa</taxon>
        <taxon>Ecdysozoa</taxon>
        <taxon>Arthropoda</taxon>
        <taxon>Hexapoda</taxon>
        <taxon>Collembola</taxon>
        <taxon>Symphypleona</taxon>
        <taxon>Sminthuridae</taxon>
        <taxon>Allacma</taxon>
    </lineage>
</organism>
<proteinExistence type="predicted"/>
<evidence type="ECO:0000313" key="3">
    <source>
        <dbReference type="Proteomes" id="UP000708208"/>
    </source>
</evidence>
<feature type="compositionally biased region" description="Basic and acidic residues" evidence="1">
    <location>
        <begin position="38"/>
        <end position="54"/>
    </location>
</feature>
<evidence type="ECO:0000313" key="2">
    <source>
        <dbReference type="EMBL" id="CAG7825429.1"/>
    </source>
</evidence>
<gene>
    <name evidence="2" type="ORF">AFUS01_LOCUS35538</name>
</gene>
<protein>
    <submittedName>
        <fullName evidence="2">Uncharacterized protein</fullName>
    </submittedName>
</protein>